<feature type="domain" description="Major facilitator superfamily (MFS) profile" evidence="8">
    <location>
        <begin position="5"/>
        <end position="390"/>
    </location>
</feature>
<feature type="transmembrane region" description="Helical" evidence="7">
    <location>
        <begin position="206"/>
        <end position="226"/>
    </location>
</feature>
<evidence type="ECO:0000256" key="4">
    <source>
        <dbReference type="ARBA" id="ARBA00022692"/>
    </source>
</evidence>
<evidence type="ECO:0000259" key="8">
    <source>
        <dbReference type="PROSITE" id="PS50850"/>
    </source>
</evidence>
<dbReference type="Gene3D" id="1.20.1250.20">
    <property type="entry name" value="MFS general substrate transporter like domains"/>
    <property type="match status" value="2"/>
</dbReference>
<feature type="transmembrane region" description="Helical" evidence="7">
    <location>
        <begin position="72"/>
        <end position="90"/>
    </location>
</feature>
<proteinExistence type="predicted"/>
<dbReference type="AlphaFoldDB" id="A0A1X0VD55"/>
<dbReference type="InterPro" id="IPR020846">
    <property type="entry name" value="MFS_dom"/>
</dbReference>
<dbReference type="InterPro" id="IPR050171">
    <property type="entry name" value="MFS_Transporters"/>
</dbReference>
<dbReference type="InterPro" id="IPR036259">
    <property type="entry name" value="MFS_trans_sf"/>
</dbReference>
<dbReference type="SUPFAM" id="SSF103473">
    <property type="entry name" value="MFS general substrate transporter"/>
    <property type="match status" value="1"/>
</dbReference>
<dbReference type="GO" id="GO:0022857">
    <property type="term" value="F:transmembrane transporter activity"/>
    <property type="evidence" value="ECO:0007669"/>
    <property type="project" value="InterPro"/>
</dbReference>
<keyword evidence="6 7" id="KW-0472">Membrane</keyword>
<dbReference type="InterPro" id="IPR011701">
    <property type="entry name" value="MFS"/>
</dbReference>
<evidence type="ECO:0000256" key="7">
    <source>
        <dbReference type="SAM" id="Phobius"/>
    </source>
</evidence>
<feature type="transmembrane region" description="Helical" evidence="7">
    <location>
        <begin position="96"/>
        <end position="117"/>
    </location>
</feature>
<comment type="subcellular location">
    <subcellularLocation>
        <location evidence="1">Cell membrane</location>
        <topology evidence="1">Multi-pass membrane protein</topology>
    </subcellularLocation>
</comment>
<dbReference type="Pfam" id="PF07690">
    <property type="entry name" value="MFS_1"/>
    <property type="match status" value="1"/>
</dbReference>
<keyword evidence="4 7" id="KW-0812">Transmembrane</keyword>
<feature type="transmembrane region" description="Helical" evidence="7">
    <location>
        <begin position="158"/>
        <end position="175"/>
    </location>
</feature>
<accession>A0A1X0VD55</accession>
<dbReference type="eggNOG" id="COG2814">
    <property type="taxonomic scope" value="Bacteria"/>
</dbReference>
<evidence type="ECO:0000313" key="10">
    <source>
        <dbReference type="Proteomes" id="UP000192288"/>
    </source>
</evidence>
<dbReference type="RefSeq" id="WP_080519269.1">
    <property type="nucleotide sequence ID" value="NZ_MPLS01000019.1"/>
</dbReference>
<reference evidence="9 10" key="1">
    <citation type="journal article" date="2017" name="Front. Microbiol.">
        <title>Genomic Characterization of Dairy Associated Leuconostoc Species and Diversity of Leuconostocs in Undefined Mixed Mesophilic Starter Cultures.</title>
        <authorList>
            <person name="Frantzen C.A."/>
            <person name="Kot W."/>
            <person name="Pedersen T.B."/>
            <person name="Ardo Y.M."/>
            <person name="Broadbent J.R."/>
            <person name="Neve H."/>
            <person name="Hansen L.H."/>
            <person name="Dal Bello F."/>
            <person name="Ostlie H.M."/>
            <person name="Kleppen H.P."/>
            <person name="Vogensen F.K."/>
            <person name="Holo H."/>
        </authorList>
    </citation>
    <scope>NUCLEOTIDE SEQUENCE [LARGE SCALE GENOMIC DNA]</scope>
    <source>
        <strain evidence="9 10">LMGCF08</strain>
    </source>
</reference>
<organism evidence="9 10">
    <name type="scientific">Leuconostoc pseudomesenteroides</name>
    <dbReference type="NCBI Taxonomy" id="33968"/>
    <lineage>
        <taxon>Bacteria</taxon>
        <taxon>Bacillati</taxon>
        <taxon>Bacillota</taxon>
        <taxon>Bacilli</taxon>
        <taxon>Lactobacillales</taxon>
        <taxon>Lactobacillaceae</taxon>
        <taxon>Leuconostoc</taxon>
    </lineage>
</organism>
<dbReference type="PROSITE" id="PS50850">
    <property type="entry name" value="MFS"/>
    <property type="match status" value="1"/>
</dbReference>
<feature type="transmembrane region" description="Helical" evidence="7">
    <location>
        <begin position="129"/>
        <end position="152"/>
    </location>
</feature>
<evidence type="ECO:0000256" key="5">
    <source>
        <dbReference type="ARBA" id="ARBA00022989"/>
    </source>
</evidence>
<keyword evidence="2" id="KW-0813">Transport</keyword>
<dbReference type="EMBL" id="MPLS01000019">
    <property type="protein sequence ID" value="ORI97630.1"/>
    <property type="molecule type" value="Genomic_DNA"/>
</dbReference>
<feature type="transmembrane region" description="Helical" evidence="7">
    <location>
        <begin position="37"/>
        <end position="60"/>
    </location>
</feature>
<comment type="caution">
    <text evidence="9">The sequence shown here is derived from an EMBL/GenBank/DDBJ whole genome shotgun (WGS) entry which is preliminary data.</text>
</comment>
<dbReference type="PANTHER" id="PTHR23517">
    <property type="entry name" value="RESISTANCE PROTEIN MDTM, PUTATIVE-RELATED-RELATED"/>
    <property type="match status" value="1"/>
</dbReference>
<dbReference type="PANTHER" id="PTHR23517:SF10">
    <property type="entry name" value="MAJOR FACILITATOR SUPERFAMILY (MFS) PROFILE DOMAIN-CONTAINING PROTEIN"/>
    <property type="match status" value="1"/>
</dbReference>
<feature type="transmembrane region" description="Helical" evidence="7">
    <location>
        <begin position="246"/>
        <end position="265"/>
    </location>
</feature>
<evidence type="ECO:0000256" key="2">
    <source>
        <dbReference type="ARBA" id="ARBA00022448"/>
    </source>
</evidence>
<keyword evidence="3" id="KW-1003">Cell membrane</keyword>
<evidence type="ECO:0000256" key="1">
    <source>
        <dbReference type="ARBA" id="ARBA00004651"/>
    </source>
</evidence>
<dbReference type="STRING" id="33968.BMS77_05825"/>
<evidence type="ECO:0000313" key="9">
    <source>
        <dbReference type="EMBL" id="ORI97630.1"/>
    </source>
</evidence>
<dbReference type="GO" id="GO:0005886">
    <property type="term" value="C:plasma membrane"/>
    <property type="evidence" value="ECO:0007669"/>
    <property type="project" value="UniProtKB-SubCell"/>
</dbReference>
<evidence type="ECO:0000256" key="6">
    <source>
        <dbReference type="ARBA" id="ARBA00023136"/>
    </source>
</evidence>
<dbReference type="Proteomes" id="UP000192288">
    <property type="component" value="Unassembled WGS sequence"/>
</dbReference>
<sequence>MKKIGLIWLAAGAFLSSVGMSFIWPLTSVYLHNDLGISLTMIGIVLFFNSLASVIGSYVGGALFDRLNPARLIRYGILGALLSFILLVFFHGWPVFGILLFLNGLSAGWNSTLVYAMGTNVDSKDSRRVFTILYFVQNMGVVIGTSLVGFVYDAGITYLFMIAIFLYLIFLLIAWTKYSSSGANATKPLNSDEKNKGKAVVPKPNLIVLFTLFISLMIIWTMYQQWDSNLSVYMTDLGIPLSRYSLLWTLNAFLIMVMQVIIIWLSRYYENYIVQIIFGLIFVTISFVTLVFAHDYGYFVVAMILLTIGEATAIPTIPALVNNLAPLGTKGLYQGLVNSWSSAGRAIGPLIGGIIIEKQSYTFLFEIATLALAIVVILVVISWLLNRKKITMY</sequence>
<protein>
    <submittedName>
        <fullName evidence="9">MFS transporter</fullName>
    </submittedName>
</protein>
<keyword evidence="5 7" id="KW-1133">Transmembrane helix</keyword>
<gene>
    <name evidence="9" type="ORF">BMR96_06265</name>
</gene>
<name>A0A1X0VD55_LEUPS</name>
<feature type="transmembrane region" description="Helical" evidence="7">
    <location>
        <begin position="272"/>
        <end position="292"/>
    </location>
</feature>
<feature type="transmembrane region" description="Helical" evidence="7">
    <location>
        <begin position="362"/>
        <end position="385"/>
    </location>
</feature>
<feature type="transmembrane region" description="Helical" evidence="7">
    <location>
        <begin position="298"/>
        <end position="321"/>
    </location>
</feature>
<dbReference type="CDD" id="cd17329">
    <property type="entry name" value="MFS_MdtH_MDR_like"/>
    <property type="match status" value="1"/>
</dbReference>
<evidence type="ECO:0000256" key="3">
    <source>
        <dbReference type="ARBA" id="ARBA00022475"/>
    </source>
</evidence>